<dbReference type="GO" id="GO:0006281">
    <property type="term" value="P:DNA repair"/>
    <property type="evidence" value="ECO:0007669"/>
    <property type="project" value="TreeGrafter"/>
</dbReference>
<dbReference type="SUPFAM" id="SSF56712">
    <property type="entry name" value="Prokaryotic type I DNA topoisomerase"/>
    <property type="match status" value="1"/>
</dbReference>
<keyword evidence="11 12" id="KW-0413">Isomerase</keyword>
<dbReference type="GO" id="GO:0006310">
    <property type="term" value="P:DNA recombination"/>
    <property type="evidence" value="ECO:0007669"/>
    <property type="project" value="TreeGrafter"/>
</dbReference>
<dbReference type="PANTHER" id="PTHR11390:SF26">
    <property type="entry name" value="DNA TOPOISOMERASE 1"/>
    <property type="match status" value="1"/>
</dbReference>
<evidence type="ECO:0000256" key="2">
    <source>
        <dbReference type="ARBA" id="ARBA00001946"/>
    </source>
</evidence>
<dbReference type="GO" id="GO:0006265">
    <property type="term" value="P:DNA topological change"/>
    <property type="evidence" value="ECO:0007669"/>
    <property type="project" value="UniProtKB-UniRule"/>
</dbReference>
<evidence type="ECO:0000256" key="9">
    <source>
        <dbReference type="ARBA" id="ARBA00023029"/>
    </source>
</evidence>
<proteinExistence type="inferred from homology"/>
<evidence type="ECO:0000256" key="8">
    <source>
        <dbReference type="ARBA" id="ARBA00022842"/>
    </source>
</evidence>
<dbReference type="GO" id="GO:0005694">
    <property type="term" value="C:chromosome"/>
    <property type="evidence" value="ECO:0007669"/>
    <property type="project" value="InterPro"/>
</dbReference>
<evidence type="ECO:0000313" key="17">
    <source>
        <dbReference type="Proteomes" id="UP000680656"/>
    </source>
</evidence>
<evidence type="ECO:0000256" key="5">
    <source>
        <dbReference type="ARBA" id="ARBA00022737"/>
    </source>
</evidence>
<dbReference type="InterPro" id="IPR003602">
    <property type="entry name" value="Topo_IA_DNA-bd_dom"/>
</dbReference>
<dbReference type="InterPro" id="IPR028612">
    <property type="entry name" value="Topoisom_1_IA"/>
</dbReference>
<dbReference type="PANTHER" id="PTHR11390">
    <property type="entry name" value="PROKARYOTIC DNA TOPOISOMERASE"/>
    <property type="match status" value="1"/>
</dbReference>
<feature type="site" description="Interaction with DNA" evidence="12">
    <location>
        <position position="164"/>
    </location>
</feature>
<dbReference type="InterPro" id="IPR000380">
    <property type="entry name" value="Topo_IA"/>
</dbReference>
<dbReference type="EC" id="5.6.2.1" evidence="12"/>
<dbReference type="InterPro" id="IPR023405">
    <property type="entry name" value="Topo_IA_core_domain"/>
</dbReference>
<feature type="site" description="Interaction with DNA" evidence="12">
    <location>
        <position position="313"/>
    </location>
</feature>
<evidence type="ECO:0000259" key="14">
    <source>
        <dbReference type="PROSITE" id="PS50880"/>
    </source>
</evidence>
<dbReference type="PRINTS" id="PR00417">
    <property type="entry name" value="PRTPISMRASEI"/>
</dbReference>
<dbReference type="EMBL" id="CP075546">
    <property type="protein sequence ID" value="QVV88032.1"/>
    <property type="molecule type" value="Genomic_DNA"/>
</dbReference>
<feature type="active site" description="O-(5'-phospho-DNA)-tyrosine intermediate" evidence="12">
    <location>
        <position position="311"/>
    </location>
</feature>
<dbReference type="Pfam" id="PF01751">
    <property type="entry name" value="Toprim"/>
    <property type="match status" value="1"/>
</dbReference>
<evidence type="ECO:0000256" key="4">
    <source>
        <dbReference type="ARBA" id="ARBA00022723"/>
    </source>
</evidence>
<dbReference type="InterPro" id="IPR003601">
    <property type="entry name" value="Topo_IA_2"/>
</dbReference>
<dbReference type="Pfam" id="PF14520">
    <property type="entry name" value="HHH_5"/>
    <property type="match status" value="1"/>
</dbReference>
<feature type="region of interest" description="Disordered" evidence="13">
    <location>
        <begin position="346"/>
        <end position="370"/>
    </location>
</feature>
<comment type="subunit">
    <text evidence="12">Monomer.</text>
</comment>
<dbReference type="HAMAP" id="MF_00952">
    <property type="entry name" value="Topoisom_1_prok"/>
    <property type="match status" value="1"/>
</dbReference>
<dbReference type="FunFam" id="1.10.290.10:FF:000003">
    <property type="entry name" value="DNA topoisomerase"/>
    <property type="match status" value="1"/>
</dbReference>
<evidence type="ECO:0000256" key="7">
    <source>
        <dbReference type="ARBA" id="ARBA00022833"/>
    </source>
</evidence>
<keyword evidence="7" id="KW-0862">Zinc</keyword>
<dbReference type="PROSITE" id="PS52039">
    <property type="entry name" value="TOPO_IA_2"/>
    <property type="match status" value="1"/>
</dbReference>
<sequence>MHLIIAEKNIAANRIAHILSGKDKVSAKKEGGVNVYNFGDKTSIGLRGHVVEVDFVEGYTNWRSQERPPRSLIDAGTIKRPTEPTIVKLIQKIAKKANRVTIATDFDTEGELIGKEAYELVRAVNQKVPIDRARFSAITKEEINRAFSEPTDIDFDLAAAGEARQVVDLIWGASLTRFISLAAKRGGGNILSVGRVQSPTLAMIVDREREIESFIPEPYWEISLVTDKDGQPINARHAAGRFTDKKEADAAYAGTKDPLIVTEMKEGKRVDRAPTPFDTTQFIVAAARIGYSAANAMRVAEELYMNGFISYPRTDNTIYPPSLNLESILTTLEKTQFAHDVAWVRKNKRSKPTEGKKSSTDHPPIHPTGVATQEQLGENWKLYELVVRRFLATLSPDAEWATMRIGMDASGQNYISTGSRLTEPGWRTVYPYSEAKDSILPVVKTGEKLKIQDLNLEEKQTQPPPRYSQSKLIQVMEELGLGTKSTRHEVIQKLISRKYIEGNPLRPTLVGKAVTDSLEAHASTITRPDMTQKLEQAMEAIKIKDKSRDGVVDDSRKMLHQVFDELEPNEAVIGQEIMGQTDEELTIGPCPVCGKDLRIRRKGGSQFIGCNGYPDCTCNISLPGTMWGSAVRTKNVCEIHNLFHVSLIAKGARPWEMGCPLCQLIEQQKEHYAKMPSMTGELQQKLLDAKIFSLYDLSKFEQGDLVKKLGITKKLAEIIIKEANEVLDLIRRRSECKKFMKQFVPPKRGRSHTKVMNGFAESGINCIGDIATATLESLKKTGLSDEEAKTLKDEAISLIAKNHLREIGIPAVSLKRYQEAGFLSPEEIASSHPAFISLKTGISIETVGKHLSLITQSLGKPDPVKISKKAFESGKAELMSIPGVGESTLEQLYSVGIFDKKSLIGADTAKAATTSGLSKDHLKKLQVTARA</sequence>
<keyword evidence="8" id="KW-0460">Magnesium</keyword>
<feature type="domain" description="Topo IA-type catalytic" evidence="15">
    <location>
        <begin position="154"/>
        <end position="563"/>
    </location>
</feature>
<dbReference type="AlphaFoldDB" id="A0A8E7EGN0"/>
<dbReference type="Gene3D" id="1.10.290.10">
    <property type="entry name" value="Topoisomerase I, domain 4"/>
    <property type="match status" value="1"/>
</dbReference>
<comment type="catalytic activity">
    <reaction evidence="1 12">
        <text>ATP-independent breakage of single-stranded DNA, followed by passage and rejoining.</text>
        <dbReference type="EC" id="5.6.2.1"/>
    </reaction>
</comment>
<protein>
    <recommendedName>
        <fullName evidence="12">DNA topoisomerase 1</fullName>
        <ecNumber evidence="12">5.6.2.1</ecNumber>
    </recommendedName>
    <alternativeName>
        <fullName evidence="12">DNA topoisomerase I</fullName>
    </alternativeName>
</protein>
<comment type="similarity">
    <text evidence="3 12">Belongs to the type IA topoisomerase family.</text>
</comment>
<keyword evidence="4" id="KW-0479">Metal-binding</keyword>
<dbReference type="InterPro" id="IPR006171">
    <property type="entry name" value="TOPRIM_dom"/>
</dbReference>
<dbReference type="Gene3D" id="3.40.50.140">
    <property type="match status" value="1"/>
</dbReference>
<feature type="region of interest" description="Interaction with DNA" evidence="12">
    <location>
        <begin position="192"/>
        <end position="197"/>
    </location>
</feature>
<dbReference type="InterPro" id="IPR013825">
    <property type="entry name" value="Topo_IA_cen_sub2"/>
</dbReference>
<name>A0A8E7EGN0_9EURY</name>
<feature type="site" description="Interaction with DNA" evidence="12">
    <location>
        <position position="168"/>
    </location>
</feature>
<dbReference type="Gene3D" id="1.10.150.20">
    <property type="entry name" value="5' to 3' exonuclease, C-terminal subdomain"/>
    <property type="match status" value="1"/>
</dbReference>
<evidence type="ECO:0000256" key="3">
    <source>
        <dbReference type="ARBA" id="ARBA00009446"/>
    </source>
</evidence>
<keyword evidence="10 12" id="KW-0238">DNA-binding</keyword>
<gene>
    <name evidence="12" type="primary">topA</name>
    <name evidence="16" type="ORF">KHC33_11895</name>
</gene>
<dbReference type="InterPro" id="IPR013497">
    <property type="entry name" value="Topo_IA_cen"/>
</dbReference>
<evidence type="ECO:0000256" key="11">
    <source>
        <dbReference type="ARBA" id="ARBA00023235"/>
    </source>
</evidence>
<evidence type="ECO:0000256" key="10">
    <source>
        <dbReference type="ARBA" id="ARBA00023125"/>
    </source>
</evidence>
<dbReference type="InterPro" id="IPR013824">
    <property type="entry name" value="Topo_IA_cen_sub1"/>
</dbReference>
<dbReference type="PROSITE" id="PS00396">
    <property type="entry name" value="TOPO_IA_1"/>
    <property type="match status" value="1"/>
</dbReference>
<dbReference type="RefSeq" id="WP_214418849.1">
    <property type="nucleotide sequence ID" value="NZ_CP075546.1"/>
</dbReference>
<comment type="cofactor">
    <cofactor evidence="2">
        <name>Mg(2+)</name>
        <dbReference type="ChEBI" id="CHEBI:18420"/>
    </cofactor>
</comment>
<feature type="site" description="Interaction with DNA" evidence="12">
    <location>
        <position position="49"/>
    </location>
</feature>
<dbReference type="GO" id="GO:0008270">
    <property type="term" value="F:zinc ion binding"/>
    <property type="evidence" value="ECO:0007669"/>
    <property type="project" value="UniProtKB-KW"/>
</dbReference>
<dbReference type="CDD" id="cd03362">
    <property type="entry name" value="TOPRIM_TopoIA_TopoIII"/>
    <property type="match status" value="1"/>
</dbReference>
<dbReference type="InterPro" id="IPR023406">
    <property type="entry name" value="Topo_IA_AS"/>
</dbReference>
<dbReference type="Pfam" id="PF01131">
    <property type="entry name" value="Topoisom_bac"/>
    <property type="match status" value="1"/>
</dbReference>
<feature type="compositionally biased region" description="Basic and acidic residues" evidence="13">
    <location>
        <begin position="351"/>
        <end position="364"/>
    </location>
</feature>
<evidence type="ECO:0000259" key="15">
    <source>
        <dbReference type="PROSITE" id="PS52039"/>
    </source>
</evidence>
<evidence type="ECO:0000256" key="6">
    <source>
        <dbReference type="ARBA" id="ARBA00022771"/>
    </source>
</evidence>
<dbReference type="Gene3D" id="1.10.460.10">
    <property type="entry name" value="Topoisomerase I, domain 2"/>
    <property type="match status" value="1"/>
</dbReference>
<keyword evidence="5" id="KW-0677">Repeat</keyword>
<dbReference type="Pfam" id="PF01396">
    <property type="entry name" value="Zn_ribbon_Top1"/>
    <property type="match status" value="1"/>
</dbReference>
<evidence type="ECO:0000313" key="16">
    <source>
        <dbReference type="EMBL" id="QVV88032.1"/>
    </source>
</evidence>
<dbReference type="SMART" id="SM00437">
    <property type="entry name" value="TOP1Ac"/>
    <property type="match status" value="1"/>
</dbReference>
<comment type="caution">
    <text evidence="12">Lacks conserved residue(s) required for the propagation of feature annotation.</text>
</comment>
<keyword evidence="6" id="KW-0863">Zinc-finger</keyword>
<dbReference type="CDD" id="cd00186">
    <property type="entry name" value="TOP1Ac"/>
    <property type="match status" value="1"/>
</dbReference>
<dbReference type="NCBIfam" id="NF011532">
    <property type="entry name" value="PRK14973.1"/>
    <property type="match status" value="1"/>
</dbReference>
<dbReference type="GO" id="GO:0003677">
    <property type="term" value="F:DNA binding"/>
    <property type="evidence" value="ECO:0007669"/>
    <property type="project" value="UniProtKB-KW"/>
</dbReference>
<dbReference type="SMART" id="SM00493">
    <property type="entry name" value="TOPRIM"/>
    <property type="match status" value="1"/>
</dbReference>
<feature type="site" description="Interaction with DNA" evidence="12">
    <location>
        <position position="497"/>
    </location>
</feature>
<dbReference type="KEGG" id="mrtj:KHC33_11895"/>
<dbReference type="Gene3D" id="3.30.65.10">
    <property type="entry name" value="Bacterial Topoisomerase I, domain 1"/>
    <property type="match status" value="1"/>
</dbReference>
<dbReference type="PROSITE" id="PS50880">
    <property type="entry name" value="TOPRIM"/>
    <property type="match status" value="1"/>
</dbReference>
<accession>A0A8E7EGN0</accession>
<dbReference type="InterPro" id="IPR013826">
    <property type="entry name" value="Topo_IA_cen_sub3"/>
</dbReference>
<dbReference type="GO" id="GO:0003917">
    <property type="term" value="F:DNA topoisomerase type I (single strand cut, ATP-independent) activity"/>
    <property type="evidence" value="ECO:0007669"/>
    <property type="project" value="UniProtKB-UniRule"/>
</dbReference>
<dbReference type="InterPro" id="IPR013498">
    <property type="entry name" value="Topo_IA_Znf"/>
</dbReference>
<evidence type="ECO:0000256" key="12">
    <source>
        <dbReference type="HAMAP-Rule" id="MF_00952"/>
    </source>
</evidence>
<keyword evidence="9 12" id="KW-0799">Topoisomerase</keyword>
<comment type="function">
    <text evidence="12">Releases the supercoiling and torsional tension of DNA, which is introduced during the DNA replication and transcription, by transiently cleaving and rejoining one strand of the DNA duplex. Introduces a single-strand break via transesterification at a target site in duplex DNA. The scissile phosphodiester is attacked by the catalytic tyrosine of the enzyme, resulting in the formation of a DNA-(5'-phosphotyrosyl)-enzyme intermediate and the expulsion of a 3'-OH DNA strand. The free DNA strand then undergoes passage around the unbroken strand, thus removing DNA supercoils. Finally, in the religation step, the DNA 3'-OH attacks the covalent intermediate to expel the active-site tyrosine and restore the DNA phosphodiester backbone.</text>
</comment>
<dbReference type="Gene3D" id="2.70.20.10">
    <property type="entry name" value="Topoisomerase I, domain 3"/>
    <property type="match status" value="1"/>
</dbReference>
<dbReference type="InterPro" id="IPR034144">
    <property type="entry name" value="TOPRIM_TopoIII"/>
</dbReference>
<feature type="domain" description="Toprim" evidence="14">
    <location>
        <begin position="1"/>
        <end position="136"/>
    </location>
</feature>
<reference evidence="16 17" key="1">
    <citation type="submission" date="2021-05" db="EMBL/GenBank/DDBJ databases">
        <title>A novel Methanospirillum isolate from a pyrite-forming mixed culture.</title>
        <authorList>
            <person name="Bunk B."/>
            <person name="Sproer C."/>
            <person name="Spring S."/>
            <person name="Pester M."/>
        </authorList>
    </citation>
    <scope>NUCLEOTIDE SEQUENCE [LARGE SCALE GENOMIC DNA]</scope>
    <source>
        <strain evidence="16 17">J.3.6.1-F.2.7.3</strain>
    </source>
</reference>
<keyword evidence="17" id="KW-1185">Reference proteome</keyword>
<dbReference type="Proteomes" id="UP000680656">
    <property type="component" value="Chromosome"/>
</dbReference>
<organism evidence="16 17">
    <name type="scientific">Methanospirillum purgamenti</name>
    <dbReference type="NCBI Taxonomy" id="2834276"/>
    <lineage>
        <taxon>Archaea</taxon>
        <taxon>Methanobacteriati</taxon>
        <taxon>Methanobacteriota</taxon>
        <taxon>Stenosarchaea group</taxon>
        <taxon>Methanomicrobia</taxon>
        <taxon>Methanomicrobiales</taxon>
        <taxon>Methanospirillaceae</taxon>
        <taxon>Methanospirillum</taxon>
    </lineage>
</organism>
<evidence type="ECO:0000256" key="13">
    <source>
        <dbReference type="SAM" id="MobiDB-lite"/>
    </source>
</evidence>
<evidence type="ECO:0000256" key="1">
    <source>
        <dbReference type="ARBA" id="ARBA00000213"/>
    </source>
</evidence>
<dbReference type="SMART" id="SM00436">
    <property type="entry name" value="TOP1Bc"/>
    <property type="match status" value="1"/>
</dbReference>
<dbReference type="NCBIfam" id="NF005555">
    <property type="entry name" value="PRK07220.1"/>
    <property type="match status" value="1"/>
</dbReference>
<dbReference type="GeneID" id="65097897"/>